<comment type="caution">
    <text evidence="1">The sequence shown here is derived from an EMBL/GenBank/DDBJ whole genome shotgun (WGS) entry which is preliminary data.</text>
</comment>
<protein>
    <submittedName>
        <fullName evidence="1">Uncharacterized protein</fullName>
    </submittedName>
</protein>
<dbReference type="AlphaFoldDB" id="A0A1Q5U8T6"/>
<sequence>MAISDNDVKKFESIGVVSQGSTCNDVSMTTPENQREDPNHMLTVFEYRRKTAICIEETAVEKRDKMLKPNAISSLSTLVESTGSRTLAIDWNNLDVGTDLNVLPALPRSVETLEILSMPEMFTSNIECREGNKQVNWQL</sequence>
<evidence type="ECO:0000313" key="2">
    <source>
        <dbReference type="Proteomes" id="UP000186955"/>
    </source>
</evidence>
<organism evidence="1 2">
    <name type="scientific">Penicillium subrubescens</name>
    <dbReference type="NCBI Taxonomy" id="1316194"/>
    <lineage>
        <taxon>Eukaryota</taxon>
        <taxon>Fungi</taxon>
        <taxon>Dikarya</taxon>
        <taxon>Ascomycota</taxon>
        <taxon>Pezizomycotina</taxon>
        <taxon>Eurotiomycetes</taxon>
        <taxon>Eurotiomycetidae</taxon>
        <taxon>Eurotiales</taxon>
        <taxon>Aspergillaceae</taxon>
        <taxon>Penicillium</taxon>
    </lineage>
</organism>
<proteinExistence type="predicted"/>
<name>A0A1Q5U8T6_9EURO</name>
<reference evidence="1 2" key="1">
    <citation type="submission" date="2016-10" db="EMBL/GenBank/DDBJ databases">
        <title>Genome sequence of the ascomycete fungus Penicillium subrubescens.</title>
        <authorList>
            <person name="De Vries R.P."/>
            <person name="Peng M."/>
            <person name="Dilokpimol A."/>
            <person name="Hilden K."/>
            <person name="Makela M.R."/>
            <person name="Grigoriev I."/>
            <person name="Riley R."/>
            <person name="Granchi Z."/>
        </authorList>
    </citation>
    <scope>NUCLEOTIDE SEQUENCE [LARGE SCALE GENOMIC DNA]</scope>
    <source>
        <strain evidence="1 2">CBS 132785</strain>
    </source>
</reference>
<dbReference type="Proteomes" id="UP000186955">
    <property type="component" value="Unassembled WGS sequence"/>
</dbReference>
<accession>A0A1Q5U8T6</accession>
<gene>
    <name evidence="1" type="ORF">PENSUB_5496</name>
</gene>
<keyword evidence="2" id="KW-1185">Reference proteome</keyword>
<evidence type="ECO:0000313" key="1">
    <source>
        <dbReference type="EMBL" id="OKP08915.1"/>
    </source>
</evidence>
<dbReference type="EMBL" id="MNBE01000560">
    <property type="protein sequence ID" value="OKP08915.1"/>
    <property type="molecule type" value="Genomic_DNA"/>
</dbReference>